<dbReference type="Proteomes" id="UP001603857">
    <property type="component" value="Unassembled WGS sequence"/>
</dbReference>
<evidence type="ECO:0000313" key="1">
    <source>
        <dbReference type="EMBL" id="KAL2345659.1"/>
    </source>
</evidence>
<comment type="caution">
    <text evidence="1">The sequence shown here is derived from an EMBL/GenBank/DDBJ whole genome shotgun (WGS) entry which is preliminary data.</text>
</comment>
<protein>
    <submittedName>
        <fullName evidence="1">Uncharacterized protein</fullName>
    </submittedName>
</protein>
<proteinExistence type="predicted"/>
<dbReference type="EMBL" id="JBGMDY010000002">
    <property type="protein sequence ID" value="KAL2345659.1"/>
    <property type="molecule type" value="Genomic_DNA"/>
</dbReference>
<organism evidence="1 2">
    <name type="scientific">Flemingia macrophylla</name>
    <dbReference type="NCBI Taxonomy" id="520843"/>
    <lineage>
        <taxon>Eukaryota</taxon>
        <taxon>Viridiplantae</taxon>
        <taxon>Streptophyta</taxon>
        <taxon>Embryophyta</taxon>
        <taxon>Tracheophyta</taxon>
        <taxon>Spermatophyta</taxon>
        <taxon>Magnoliopsida</taxon>
        <taxon>eudicotyledons</taxon>
        <taxon>Gunneridae</taxon>
        <taxon>Pentapetalae</taxon>
        <taxon>rosids</taxon>
        <taxon>fabids</taxon>
        <taxon>Fabales</taxon>
        <taxon>Fabaceae</taxon>
        <taxon>Papilionoideae</taxon>
        <taxon>50 kb inversion clade</taxon>
        <taxon>NPAAA clade</taxon>
        <taxon>indigoferoid/millettioid clade</taxon>
        <taxon>Phaseoleae</taxon>
        <taxon>Flemingia</taxon>
    </lineage>
</organism>
<reference evidence="1 2" key="1">
    <citation type="submission" date="2024-08" db="EMBL/GenBank/DDBJ databases">
        <title>Insights into the chromosomal genome structure of Flemingia macrophylla.</title>
        <authorList>
            <person name="Ding Y."/>
            <person name="Zhao Y."/>
            <person name="Bi W."/>
            <person name="Wu M."/>
            <person name="Zhao G."/>
            <person name="Gong Y."/>
            <person name="Li W."/>
            <person name="Zhang P."/>
        </authorList>
    </citation>
    <scope>NUCLEOTIDE SEQUENCE [LARGE SCALE GENOMIC DNA]</scope>
    <source>
        <strain evidence="1">DYQJB</strain>
        <tissue evidence="1">Leaf</tissue>
    </source>
</reference>
<keyword evidence="2" id="KW-1185">Reference proteome</keyword>
<sequence length="49" mass="5317">MGSNQTPKPNTLCSLSTKQAALEVEICLTKRVVTGCCWLILVLHVFVGN</sequence>
<dbReference type="AlphaFoldDB" id="A0ABD1NC28"/>
<evidence type="ECO:0000313" key="2">
    <source>
        <dbReference type="Proteomes" id="UP001603857"/>
    </source>
</evidence>
<name>A0ABD1NC28_9FABA</name>
<accession>A0ABD1NC28</accession>
<gene>
    <name evidence="1" type="ORF">Fmac_006944</name>
</gene>